<sequence length="69" mass="7704">MRFCFVRGLPPPVISNDTQPSFFIFSITNLLCNLKMDTVAQGCGLVVNVVVESHEVSCSNPPVERRKKH</sequence>
<organism evidence="1">
    <name type="scientific">Solanum chacoense</name>
    <name type="common">Chaco potato</name>
    <dbReference type="NCBI Taxonomy" id="4108"/>
    <lineage>
        <taxon>Eukaryota</taxon>
        <taxon>Viridiplantae</taxon>
        <taxon>Streptophyta</taxon>
        <taxon>Embryophyta</taxon>
        <taxon>Tracheophyta</taxon>
        <taxon>Spermatophyta</taxon>
        <taxon>Magnoliopsida</taxon>
        <taxon>eudicotyledons</taxon>
        <taxon>Gunneridae</taxon>
        <taxon>Pentapetalae</taxon>
        <taxon>asterids</taxon>
        <taxon>lamiids</taxon>
        <taxon>Solanales</taxon>
        <taxon>Solanaceae</taxon>
        <taxon>Solanoideae</taxon>
        <taxon>Solaneae</taxon>
        <taxon>Solanum</taxon>
    </lineage>
</organism>
<name>A0A0V0GSP4_SOLCH</name>
<protein>
    <submittedName>
        <fullName evidence="1">Putative ovule protein</fullName>
    </submittedName>
</protein>
<accession>A0A0V0GSP4</accession>
<dbReference type="AlphaFoldDB" id="A0A0V0GSP4"/>
<reference evidence="1" key="1">
    <citation type="submission" date="2015-12" db="EMBL/GenBank/DDBJ databases">
        <title>Gene expression during late stages of embryo sac development: a critical building block for successful pollen-pistil interactions.</title>
        <authorList>
            <person name="Liu Y."/>
            <person name="Joly V."/>
            <person name="Sabar M."/>
            <person name="Matton D.P."/>
        </authorList>
    </citation>
    <scope>NUCLEOTIDE SEQUENCE</scope>
</reference>
<proteinExistence type="predicted"/>
<evidence type="ECO:0000313" key="1">
    <source>
        <dbReference type="EMBL" id="JAP11201.1"/>
    </source>
</evidence>
<dbReference type="EMBL" id="GEDG01031752">
    <property type="protein sequence ID" value="JAP11201.1"/>
    <property type="molecule type" value="Transcribed_RNA"/>
</dbReference>